<evidence type="ECO:0000313" key="2">
    <source>
        <dbReference type="Proteomes" id="UP000198505"/>
    </source>
</evidence>
<keyword evidence="2" id="KW-1185">Reference proteome</keyword>
<reference evidence="2" key="1">
    <citation type="submission" date="2016-10" db="EMBL/GenBank/DDBJ databases">
        <authorList>
            <person name="Varghese N."/>
            <person name="Submissions S."/>
        </authorList>
    </citation>
    <scope>NUCLEOTIDE SEQUENCE [LARGE SCALE GENOMIC DNA]</scope>
    <source>
        <strain evidence="2">CGMCC 1.6495</strain>
    </source>
</reference>
<dbReference type="RefSeq" id="WP_092830698.1">
    <property type="nucleotide sequence ID" value="NZ_FOGS01000014.1"/>
</dbReference>
<organism evidence="1 2">
    <name type="scientific">Vreelandella subterranea</name>
    <dbReference type="NCBI Taxonomy" id="416874"/>
    <lineage>
        <taxon>Bacteria</taxon>
        <taxon>Pseudomonadati</taxon>
        <taxon>Pseudomonadota</taxon>
        <taxon>Gammaproteobacteria</taxon>
        <taxon>Oceanospirillales</taxon>
        <taxon>Halomonadaceae</taxon>
        <taxon>Vreelandella</taxon>
    </lineage>
</organism>
<dbReference type="Proteomes" id="UP000198505">
    <property type="component" value="Unassembled WGS sequence"/>
</dbReference>
<dbReference type="STRING" id="416874.SAMN04487958_11495"/>
<proteinExistence type="predicted"/>
<name>A0A1H9WFV7_9GAMM</name>
<protein>
    <submittedName>
        <fullName evidence="1">Uncharacterized protein</fullName>
    </submittedName>
</protein>
<gene>
    <name evidence="1" type="ORF">SAMN04487958_11495</name>
</gene>
<dbReference type="AlphaFoldDB" id="A0A1H9WFV7"/>
<dbReference type="EMBL" id="FOGS01000014">
    <property type="protein sequence ID" value="SES32798.1"/>
    <property type="molecule type" value="Genomic_DNA"/>
</dbReference>
<accession>A0A1H9WFV7</accession>
<evidence type="ECO:0000313" key="1">
    <source>
        <dbReference type="EMBL" id="SES32798.1"/>
    </source>
</evidence>
<sequence length="67" mass="7735">MADQPAHGELRLPLNEQLEAVLQQVCEQQNLSNLDEAAEWLMRRRLRKGTQGLTGRGRALYPIERKH</sequence>